<dbReference type="AlphaFoldDB" id="D2VN71"/>
<dbReference type="NCBIfam" id="TIGR00229">
    <property type="entry name" value="sensory_box"/>
    <property type="match status" value="1"/>
</dbReference>
<evidence type="ECO:0000259" key="1">
    <source>
        <dbReference type="PROSITE" id="PS50112"/>
    </source>
</evidence>
<evidence type="ECO:0000313" key="2">
    <source>
        <dbReference type="EMBL" id="EFC41601.1"/>
    </source>
</evidence>
<dbReference type="InParanoid" id="D2VN71"/>
<dbReference type="VEuPathDB" id="AmoebaDB:NAEGRDRAFT_70392"/>
<dbReference type="OMA" id="RYIAMFR"/>
<dbReference type="SUPFAM" id="SSF55785">
    <property type="entry name" value="PYP-like sensor domain (PAS domain)"/>
    <property type="match status" value="1"/>
</dbReference>
<dbReference type="GO" id="GO:0006355">
    <property type="term" value="P:regulation of DNA-templated transcription"/>
    <property type="evidence" value="ECO:0007669"/>
    <property type="project" value="InterPro"/>
</dbReference>
<dbReference type="OrthoDB" id="542352at2759"/>
<feature type="domain" description="PAS" evidence="1">
    <location>
        <begin position="201"/>
        <end position="272"/>
    </location>
</feature>
<sequence length="618" mass="70307">MPFRKDFLRYTIAKVKTTFDDKWSERLFVITREEVLNTSISIGSRLIGASSSSRNLMGGGVSNSGSGNSSNNTYFVYSVEIYRLKDEAIIKMAIADYENHSNNNNNNSNNSNNNSGMLSHSNSFIGGVSNNGKLISSLSPKTKSTLHRDIKLMSAKELTNRNNTIILFFEKPIYVNFKTESDYVDWYEYVSKIIGSEESSVKEGIGAIIESITDACVVSDADGIITAFNTQAEKLFGYSKEEVIDKNVNVAVLMPESYAKYHQQILTRYNKHRNRTIIGKPRNLLAKHKLGHKMPIIINVGEVQDSNPQSKYRYIAMFRDSMWRVINYMNQGASSNDESSSTSDILPSVAMDPSFHDTHRSAEKLKLQIQKRTKTEISKFEEESLRMVEELLKMLQSVSSTINILETEKERLDMLFCELQEKSVHTEQVLKEAQSTSQIYQTYRKLLDNFLHFDKITDMAQDQLSRDCLSCWKQIQMFKKASRAFDQQQKFKNMVSHAGEITRRARTNSVSSDAKLENMFSNITKPEIISLAVQLFDKFLTNYEKGEEPISKHHSTSYTSSVISVVTPHVLPVIKGALIKWNNQLSNSGIDSTSISPELFYFVEKDILDFLKNDPIKN</sequence>
<name>D2VN71_NAEGR</name>
<dbReference type="Pfam" id="PF00989">
    <property type="entry name" value="PAS"/>
    <property type="match status" value="1"/>
</dbReference>
<dbReference type="PANTHER" id="PTHR31600:SF2">
    <property type="entry name" value="GAMETE ENRICHED GENE 10 PROTEIN-RELATED"/>
    <property type="match status" value="1"/>
</dbReference>
<organism evidence="3">
    <name type="scientific">Naegleria gruberi</name>
    <name type="common">Amoeba</name>
    <dbReference type="NCBI Taxonomy" id="5762"/>
    <lineage>
        <taxon>Eukaryota</taxon>
        <taxon>Discoba</taxon>
        <taxon>Heterolobosea</taxon>
        <taxon>Tetramitia</taxon>
        <taxon>Eutetramitia</taxon>
        <taxon>Vahlkampfiidae</taxon>
        <taxon>Naegleria</taxon>
    </lineage>
</organism>
<gene>
    <name evidence="2" type="ORF">NAEGRDRAFT_70392</name>
</gene>
<protein>
    <submittedName>
        <fullName evidence="2">Predicted protein</fullName>
    </submittedName>
</protein>
<dbReference type="EMBL" id="GG738884">
    <property type="protein sequence ID" value="EFC41601.1"/>
    <property type="molecule type" value="Genomic_DNA"/>
</dbReference>
<keyword evidence="3" id="KW-1185">Reference proteome</keyword>
<dbReference type="Gene3D" id="3.30.450.20">
    <property type="entry name" value="PAS domain"/>
    <property type="match status" value="1"/>
</dbReference>
<dbReference type="InterPro" id="IPR000014">
    <property type="entry name" value="PAS"/>
</dbReference>
<accession>D2VN71</accession>
<evidence type="ECO:0000313" key="3">
    <source>
        <dbReference type="Proteomes" id="UP000006671"/>
    </source>
</evidence>
<dbReference type="PANTHER" id="PTHR31600">
    <property type="entry name" value="TINY MACROCYSTS PROTEIN B-RELATED"/>
    <property type="match status" value="1"/>
</dbReference>
<dbReference type="RefSeq" id="XP_002674345.1">
    <property type="nucleotide sequence ID" value="XM_002674299.1"/>
</dbReference>
<dbReference type="InterPro" id="IPR035965">
    <property type="entry name" value="PAS-like_dom_sf"/>
</dbReference>
<dbReference type="CDD" id="cd00130">
    <property type="entry name" value="PAS"/>
    <property type="match status" value="1"/>
</dbReference>
<dbReference type="Proteomes" id="UP000006671">
    <property type="component" value="Unassembled WGS sequence"/>
</dbReference>
<reference evidence="2 3" key="1">
    <citation type="journal article" date="2010" name="Cell">
        <title>The genome of Naegleria gruberi illuminates early eukaryotic versatility.</title>
        <authorList>
            <person name="Fritz-Laylin L.K."/>
            <person name="Prochnik S.E."/>
            <person name="Ginger M.L."/>
            <person name="Dacks J.B."/>
            <person name="Carpenter M.L."/>
            <person name="Field M.C."/>
            <person name="Kuo A."/>
            <person name="Paredez A."/>
            <person name="Chapman J."/>
            <person name="Pham J."/>
            <person name="Shu S."/>
            <person name="Neupane R."/>
            <person name="Cipriano M."/>
            <person name="Mancuso J."/>
            <person name="Tu H."/>
            <person name="Salamov A."/>
            <person name="Lindquist E."/>
            <person name="Shapiro H."/>
            <person name="Lucas S."/>
            <person name="Grigoriev I.V."/>
            <person name="Cande W.Z."/>
            <person name="Fulton C."/>
            <person name="Rokhsar D.S."/>
            <person name="Dawson S.C."/>
        </authorList>
    </citation>
    <scope>NUCLEOTIDE SEQUENCE [LARGE SCALE GENOMIC DNA]</scope>
    <source>
        <strain evidence="2 3">NEG-M</strain>
    </source>
</reference>
<dbReference type="GeneID" id="8851236"/>
<dbReference type="PROSITE" id="PS50112">
    <property type="entry name" value="PAS"/>
    <property type="match status" value="1"/>
</dbReference>
<proteinExistence type="predicted"/>
<dbReference type="SMART" id="SM00091">
    <property type="entry name" value="PAS"/>
    <property type="match status" value="1"/>
</dbReference>
<dbReference type="InterPro" id="IPR052994">
    <property type="entry name" value="Tiny_macrocysts_regulators"/>
</dbReference>
<dbReference type="KEGG" id="ngr:NAEGRDRAFT_70392"/>
<dbReference type="InterPro" id="IPR013767">
    <property type="entry name" value="PAS_fold"/>
</dbReference>